<accession>A0A0E9SPB1</accession>
<sequence>MWWGVQIMMVDVVCEGRIFLQ</sequence>
<dbReference type="EMBL" id="GBXM01065490">
    <property type="protein sequence ID" value="JAH43087.1"/>
    <property type="molecule type" value="Transcribed_RNA"/>
</dbReference>
<proteinExistence type="predicted"/>
<evidence type="ECO:0000313" key="1">
    <source>
        <dbReference type="EMBL" id="JAH43087.1"/>
    </source>
</evidence>
<reference evidence="1" key="2">
    <citation type="journal article" date="2015" name="Fish Shellfish Immunol.">
        <title>Early steps in the European eel (Anguilla anguilla)-Vibrio vulnificus interaction in the gills: Role of the RtxA13 toxin.</title>
        <authorList>
            <person name="Callol A."/>
            <person name="Pajuelo D."/>
            <person name="Ebbesson L."/>
            <person name="Teles M."/>
            <person name="MacKenzie S."/>
            <person name="Amaro C."/>
        </authorList>
    </citation>
    <scope>NUCLEOTIDE SEQUENCE</scope>
</reference>
<name>A0A0E9SPB1_ANGAN</name>
<dbReference type="AlphaFoldDB" id="A0A0E9SPB1"/>
<protein>
    <submittedName>
        <fullName evidence="1">Uncharacterized protein</fullName>
    </submittedName>
</protein>
<organism evidence="1">
    <name type="scientific">Anguilla anguilla</name>
    <name type="common">European freshwater eel</name>
    <name type="synonym">Muraena anguilla</name>
    <dbReference type="NCBI Taxonomy" id="7936"/>
    <lineage>
        <taxon>Eukaryota</taxon>
        <taxon>Metazoa</taxon>
        <taxon>Chordata</taxon>
        <taxon>Craniata</taxon>
        <taxon>Vertebrata</taxon>
        <taxon>Euteleostomi</taxon>
        <taxon>Actinopterygii</taxon>
        <taxon>Neopterygii</taxon>
        <taxon>Teleostei</taxon>
        <taxon>Anguilliformes</taxon>
        <taxon>Anguillidae</taxon>
        <taxon>Anguilla</taxon>
    </lineage>
</organism>
<reference evidence="1" key="1">
    <citation type="submission" date="2014-11" db="EMBL/GenBank/DDBJ databases">
        <authorList>
            <person name="Amaro Gonzalez C."/>
        </authorList>
    </citation>
    <scope>NUCLEOTIDE SEQUENCE</scope>
</reference>